<name>A0AAN7B814_9PEZI</name>
<reference evidence="2" key="2">
    <citation type="submission" date="2023-05" db="EMBL/GenBank/DDBJ databases">
        <authorList>
            <consortium name="Lawrence Berkeley National Laboratory"/>
            <person name="Steindorff A."/>
            <person name="Hensen N."/>
            <person name="Bonometti L."/>
            <person name="Westerberg I."/>
            <person name="Brannstrom I.O."/>
            <person name="Guillou S."/>
            <person name="Cros-Aarteil S."/>
            <person name="Calhoun S."/>
            <person name="Haridas S."/>
            <person name="Kuo A."/>
            <person name="Mondo S."/>
            <person name="Pangilinan J."/>
            <person name="Riley R."/>
            <person name="Labutti K."/>
            <person name="Andreopoulos B."/>
            <person name="Lipzen A."/>
            <person name="Chen C."/>
            <person name="Yanf M."/>
            <person name="Daum C."/>
            <person name="Ng V."/>
            <person name="Clum A."/>
            <person name="Ohm R."/>
            <person name="Martin F."/>
            <person name="Silar P."/>
            <person name="Natvig D."/>
            <person name="Lalanne C."/>
            <person name="Gautier V."/>
            <person name="Ament-Velasquez S.L."/>
            <person name="Kruys A."/>
            <person name="Hutchinson M.I."/>
            <person name="Powell A.J."/>
            <person name="Barry K."/>
            <person name="Miller A.N."/>
            <person name="Grigoriev I.V."/>
            <person name="Debuchy R."/>
            <person name="Gladieux P."/>
            <person name="Thoren M.H."/>
            <person name="Johannesson H."/>
        </authorList>
    </citation>
    <scope>NUCLEOTIDE SEQUENCE</scope>
    <source>
        <strain evidence="2">PSN293</strain>
    </source>
</reference>
<dbReference type="Pfam" id="PF01822">
    <property type="entry name" value="WSC"/>
    <property type="match status" value="1"/>
</dbReference>
<comment type="caution">
    <text evidence="2">The sequence shown here is derived from an EMBL/GenBank/DDBJ whole genome shotgun (WGS) entry which is preliminary data.</text>
</comment>
<proteinExistence type="predicted"/>
<sequence>MGPIKKCYHRSGFFIAFPFLLLAIIIFMSLPSTSSIAEASTITLQGCFYSPGSHVLFNNRHVFQSIGYCMRTCSNLEYDGSDTAESQVVALVNGTACFCGEPGTVPPLEDEIPLDKCNLPCRGFAMETCGGKGYFQVYTVDEDQKPECQVSGDL</sequence>
<evidence type="ECO:0000313" key="3">
    <source>
        <dbReference type="Proteomes" id="UP001301769"/>
    </source>
</evidence>
<evidence type="ECO:0000313" key="2">
    <source>
        <dbReference type="EMBL" id="KAK4213729.1"/>
    </source>
</evidence>
<dbReference type="SMART" id="SM00321">
    <property type="entry name" value="WSC"/>
    <property type="match status" value="1"/>
</dbReference>
<dbReference type="Proteomes" id="UP001301769">
    <property type="component" value="Unassembled WGS sequence"/>
</dbReference>
<dbReference type="EMBL" id="MU858104">
    <property type="protein sequence ID" value="KAK4213729.1"/>
    <property type="molecule type" value="Genomic_DNA"/>
</dbReference>
<feature type="domain" description="WSC" evidence="1">
    <location>
        <begin position="41"/>
        <end position="141"/>
    </location>
</feature>
<gene>
    <name evidence="2" type="ORF">QBC37DRAFT_168426</name>
</gene>
<reference evidence="2" key="1">
    <citation type="journal article" date="2023" name="Mol. Phylogenet. Evol.">
        <title>Genome-scale phylogeny and comparative genomics of the fungal order Sordariales.</title>
        <authorList>
            <person name="Hensen N."/>
            <person name="Bonometti L."/>
            <person name="Westerberg I."/>
            <person name="Brannstrom I.O."/>
            <person name="Guillou S."/>
            <person name="Cros-Aarteil S."/>
            <person name="Calhoun S."/>
            <person name="Haridas S."/>
            <person name="Kuo A."/>
            <person name="Mondo S."/>
            <person name="Pangilinan J."/>
            <person name="Riley R."/>
            <person name="LaButti K."/>
            <person name="Andreopoulos B."/>
            <person name="Lipzen A."/>
            <person name="Chen C."/>
            <person name="Yan M."/>
            <person name="Daum C."/>
            <person name="Ng V."/>
            <person name="Clum A."/>
            <person name="Steindorff A."/>
            <person name="Ohm R.A."/>
            <person name="Martin F."/>
            <person name="Silar P."/>
            <person name="Natvig D.O."/>
            <person name="Lalanne C."/>
            <person name="Gautier V."/>
            <person name="Ament-Velasquez S.L."/>
            <person name="Kruys A."/>
            <person name="Hutchinson M.I."/>
            <person name="Powell A.J."/>
            <person name="Barry K."/>
            <person name="Miller A.N."/>
            <person name="Grigoriev I.V."/>
            <person name="Debuchy R."/>
            <person name="Gladieux P."/>
            <person name="Hiltunen Thoren M."/>
            <person name="Johannesson H."/>
        </authorList>
    </citation>
    <scope>NUCLEOTIDE SEQUENCE</scope>
    <source>
        <strain evidence="2">PSN293</strain>
    </source>
</reference>
<evidence type="ECO:0000259" key="1">
    <source>
        <dbReference type="PROSITE" id="PS51212"/>
    </source>
</evidence>
<protein>
    <recommendedName>
        <fullName evidence="1">WSC domain-containing protein</fullName>
    </recommendedName>
</protein>
<dbReference type="PROSITE" id="PS51212">
    <property type="entry name" value="WSC"/>
    <property type="match status" value="1"/>
</dbReference>
<dbReference type="InterPro" id="IPR002889">
    <property type="entry name" value="WSC_carb-bd"/>
</dbReference>
<keyword evidence="3" id="KW-1185">Reference proteome</keyword>
<organism evidence="2 3">
    <name type="scientific">Rhypophila decipiens</name>
    <dbReference type="NCBI Taxonomy" id="261697"/>
    <lineage>
        <taxon>Eukaryota</taxon>
        <taxon>Fungi</taxon>
        <taxon>Dikarya</taxon>
        <taxon>Ascomycota</taxon>
        <taxon>Pezizomycotina</taxon>
        <taxon>Sordariomycetes</taxon>
        <taxon>Sordariomycetidae</taxon>
        <taxon>Sordariales</taxon>
        <taxon>Naviculisporaceae</taxon>
        <taxon>Rhypophila</taxon>
    </lineage>
</organism>
<dbReference type="AlphaFoldDB" id="A0AAN7B814"/>
<accession>A0AAN7B814</accession>